<evidence type="ECO:0000256" key="1">
    <source>
        <dbReference type="SAM" id="Phobius"/>
    </source>
</evidence>
<proteinExistence type="predicted"/>
<feature type="transmembrane region" description="Helical" evidence="1">
    <location>
        <begin position="221"/>
        <end position="241"/>
    </location>
</feature>
<keyword evidence="1" id="KW-1133">Transmembrane helix</keyword>
<evidence type="ECO:0000313" key="2">
    <source>
        <dbReference type="EMBL" id="MBO8414613.1"/>
    </source>
</evidence>
<feature type="transmembrane region" description="Helical" evidence="1">
    <location>
        <begin position="63"/>
        <end position="86"/>
    </location>
</feature>
<keyword evidence="1" id="KW-0812">Transmembrane</keyword>
<reference evidence="2" key="1">
    <citation type="submission" date="2020-10" db="EMBL/GenBank/DDBJ databases">
        <authorList>
            <person name="Gilroy R."/>
        </authorList>
    </citation>
    <scope>NUCLEOTIDE SEQUENCE</scope>
    <source>
        <strain evidence="2">1748</strain>
    </source>
</reference>
<protein>
    <submittedName>
        <fullName evidence="2">Uncharacterized protein</fullName>
    </submittedName>
</protein>
<dbReference type="EMBL" id="JADING010000116">
    <property type="protein sequence ID" value="MBO8414613.1"/>
    <property type="molecule type" value="Genomic_DNA"/>
</dbReference>
<keyword evidence="1" id="KW-0472">Membrane</keyword>
<feature type="transmembrane region" description="Helical" evidence="1">
    <location>
        <begin position="32"/>
        <end position="57"/>
    </location>
</feature>
<comment type="caution">
    <text evidence="2">The sequence shown here is derived from an EMBL/GenBank/DDBJ whole genome shotgun (WGS) entry which is preliminary data.</text>
</comment>
<feature type="transmembrane region" description="Helical" evidence="1">
    <location>
        <begin position="186"/>
        <end position="206"/>
    </location>
</feature>
<evidence type="ECO:0000313" key="3">
    <source>
        <dbReference type="Proteomes" id="UP000823629"/>
    </source>
</evidence>
<dbReference type="AlphaFoldDB" id="A0A9D9D8T7"/>
<feature type="transmembrane region" description="Helical" evidence="1">
    <location>
        <begin position="253"/>
        <end position="272"/>
    </location>
</feature>
<dbReference type="Proteomes" id="UP000823629">
    <property type="component" value="Unassembled WGS sequence"/>
</dbReference>
<reference evidence="2" key="2">
    <citation type="journal article" date="2021" name="PeerJ">
        <title>Extensive microbial diversity within the chicken gut microbiome revealed by metagenomics and culture.</title>
        <authorList>
            <person name="Gilroy R."/>
            <person name="Ravi A."/>
            <person name="Getino M."/>
            <person name="Pursley I."/>
            <person name="Horton D.L."/>
            <person name="Alikhan N.F."/>
            <person name="Baker D."/>
            <person name="Gharbi K."/>
            <person name="Hall N."/>
            <person name="Watson M."/>
            <person name="Adriaenssens E.M."/>
            <person name="Foster-Nyarko E."/>
            <person name="Jarju S."/>
            <person name="Secka A."/>
            <person name="Antonio M."/>
            <person name="Oren A."/>
            <person name="Chaudhuri R.R."/>
            <person name="La Ragione R."/>
            <person name="Hildebrand F."/>
            <person name="Pallen M.J."/>
        </authorList>
    </citation>
    <scope>NUCLEOTIDE SEQUENCE</scope>
    <source>
        <strain evidence="2">1748</strain>
    </source>
</reference>
<name>A0A9D9D8T7_9BACL</name>
<sequence>MEEKLNEEKRVVFQGSTLLDERLLKRIALNSLAKLFTVCGVFALISLLALLISLFNLDKVKTLVFVPVVFLVFFVLLIVMNVIVAVKRAKTFGKLKIRAEYEIYLDRVSVKRVLNDKDIDSYSCMFSEISSVNEDNEYIYVSFKNKQALCIVKSDLKDMSVSVRNLLGLSMHLDGKAGSLPVWLKALFFANIIALFCSFIVLFLASTSSPIPEFPLSLGEYMWIFLIFLIFSVPSLVLGIVGLIKGIKCKKNIVAGGLISFFYLCFGILGISNNNICHDFDRFNQIKEELNLGFPEAGNISYVTDGSDCEYFAMVKFDDREEIERIVNSFPFVEENVFYFEDEIPVYYSSVTSDYDRFLIFDRELGMFNTYVNGDSFYYLAYEGDSNILVVCFFGGDEALNG</sequence>
<gene>
    <name evidence="2" type="ORF">IAC78_04005</name>
</gene>
<organism evidence="2 3">
    <name type="scientific">Candidatus Scatoplasma merdavium</name>
    <dbReference type="NCBI Taxonomy" id="2840932"/>
    <lineage>
        <taxon>Bacteria</taxon>
        <taxon>Bacillati</taxon>
        <taxon>Bacillota</taxon>
        <taxon>Bacilli</taxon>
        <taxon>Bacillales</taxon>
        <taxon>Candidatus Scatoplasma</taxon>
    </lineage>
</organism>
<accession>A0A9D9D8T7</accession>